<comment type="caution">
    <text evidence="2">The sequence shown here is derived from an EMBL/GenBank/DDBJ whole genome shotgun (WGS) entry which is preliminary data.</text>
</comment>
<name>A0A0G0DWW2_9BACT</name>
<reference evidence="2 3" key="1">
    <citation type="journal article" date="2015" name="Nature">
        <title>rRNA introns, odd ribosomes, and small enigmatic genomes across a large radiation of phyla.</title>
        <authorList>
            <person name="Brown C.T."/>
            <person name="Hug L.A."/>
            <person name="Thomas B.C."/>
            <person name="Sharon I."/>
            <person name="Castelle C.J."/>
            <person name="Singh A."/>
            <person name="Wilkins M.J."/>
            <person name="Williams K.H."/>
            <person name="Banfield J.F."/>
        </authorList>
    </citation>
    <scope>NUCLEOTIDE SEQUENCE [LARGE SCALE GENOMIC DNA]</scope>
</reference>
<proteinExistence type="predicted"/>
<dbReference type="EMBL" id="LBPO01000001">
    <property type="protein sequence ID" value="KKP59622.1"/>
    <property type="molecule type" value="Genomic_DNA"/>
</dbReference>
<dbReference type="Proteomes" id="UP000034927">
    <property type="component" value="Unassembled WGS sequence"/>
</dbReference>
<dbReference type="AlphaFoldDB" id="A0A0G0DWW2"/>
<feature type="region of interest" description="Disordered" evidence="1">
    <location>
        <begin position="77"/>
        <end position="130"/>
    </location>
</feature>
<sequence length="154" mass="18349">MEVNANFMRQNQLDKLMNLLKRTGDRLAVLDKDNDNVLMMMSIEEYERLLSGNEAWEELDEGEMLDKVERDIARWREHHDWEDDDYDEEDNSETPTTLDENFNPITDEETEPEEIEENIKPNQETETEKFGTVESLADVPQEEEEEKFYIEPIE</sequence>
<evidence type="ECO:0000256" key="1">
    <source>
        <dbReference type="SAM" id="MobiDB-lite"/>
    </source>
</evidence>
<evidence type="ECO:0000313" key="2">
    <source>
        <dbReference type="EMBL" id="KKP59622.1"/>
    </source>
</evidence>
<feature type="compositionally biased region" description="Acidic residues" evidence="1">
    <location>
        <begin position="82"/>
        <end position="92"/>
    </location>
</feature>
<evidence type="ECO:0008006" key="4">
    <source>
        <dbReference type="Google" id="ProtNLM"/>
    </source>
</evidence>
<evidence type="ECO:0000313" key="3">
    <source>
        <dbReference type="Proteomes" id="UP000034927"/>
    </source>
</evidence>
<gene>
    <name evidence="2" type="ORF">UR53_C0001G0122</name>
</gene>
<organism evidence="2 3">
    <name type="scientific">Candidatus Magasanikbacteria bacterium GW2011_GWC2_34_16</name>
    <dbReference type="NCBI Taxonomy" id="1619045"/>
    <lineage>
        <taxon>Bacteria</taxon>
        <taxon>Candidatus Magasanikiibacteriota</taxon>
    </lineage>
</organism>
<protein>
    <recommendedName>
        <fullName evidence="4">Antitoxin</fullName>
    </recommendedName>
</protein>
<feature type="compositionally biased region" description="Acidic residues" evidence="1">
    <location>
        <begin position="106"/>
        <end position="116"/>
    </location>
</feature>
<accession>A0A0G0DWW2</accession>